<dbReference type="Proteomes" id="UP000195557">
    <property type="component" value="Unassembled WGS sequence"/>
</dbReference>
<reference evidence="8 10" key="1">
    <citation type="journal article" date="2006" name="Proc. Natl. Acad. Sci. U.S.A.">
        <title>Genome analysis of the smallest free-living eukaryote Ostreococcus tauri unveils many unique features.</title>
        <authorList>
            <person name="Derelle E."/>
            <person name="Ferraz C."/>
            <person name="Rombauts S."/>
            <person name="Rouze P."/>
            <person name="Worden A.Z."/>
            <person name="Robbens S."/>
            <person name="Partensky F."/>
            <person name="Degroeve S."/>
            <person name="Echeynie S."/>
            <person name="Cooke R."/>
            <person name="Saeys Y."/>
            <person name="Wuyts J."/>
            <person name="Jabbari K."/>
            <person name="Bowler C."/>
            <person name="Panaud O."/>
            <person name="Piegu B."/>
            <person name="Ball S.G."/>
            <person name="Ral J.-P."/>
            <person name="Bouget F.-Y."/>
            <person name="Piganeau G."/>
            <person name="De Baets B."/>
            <person name="Picard A."/>
            <person name="Delseny M."/>
            <person name="Demaille J."/>
            <person name="Van de Peer Y."/>
            <person name="Moreau H."/>
        </authorList>
    </citation>
    <scope>NUCLEOTIDE SEQUENCE [LARGE SCALE GENOMIC DNA]</scope>
    <source>
        <strain evidence="8 10">OTTH0595</strain>
    </source>
</reference>
<accession>A0A454XM68</accession>
<evidence type="ECO:0000313" key="8">
    <source>
        <dbReference type="EMBL" id="CEG02138.1"/>
    </source>
</evidence>
<dbReference type="FunCoup" id="A0A096PBW6">
    <property type="interactions" value="1000"/>
</dbReference>
<evidence type="ECO:0000256" key="3">
    <source>
        <dbReference type="ARBA" id="ARBA00022884"/>
    </source>
</evidence>
<evidence type="ECO:0000256" key="5">
    <source>
        <dbReference type="ARBA" id="ARBA00023274"/>
    </source>
</evidence>
<protein>
    <recommendedName>
        <fullName evidence="7">50S ribosomal protein L20</fullName>
    </recommendedName>
</protein>
<dbReference type="Proteomes" id="UP000009170">
    <property type="component" value="Unassembled WGS sequence"/>
</dbReference>
<comment type="function">
    <text evidence="7">Binds directly to 23S ribosomal RNA and is necessary for the in vitro assembly process of the 50S ribosomal subunit. It is not involved in the protein synthesizing functions of that subunit.</text>
</comment>
<dbReference type="PANTHER" id="PTHR10986">
    <property type="entry name" value="39S RIBOSOMAL PROTEIN L20"/>
    <property type="match status" value="1"/>
</dbReference>
<dbReference type="PROSITE" id="PS00937">
    <property type="entry name" value="RIBOSOMAL_L20"/>
    <property type="match status" value="1"/>
</dbReference>
<dbReference type="STRING" id="70448.A0A096PBW6"/>
<name>A0A096PBW6_OSTTA</name>
<gene>
    <name evidence="9" type="ORF">BE221DRAFT_192704</name>
    <name evidence="8" type="ORF">OT_ostta14g02300</name>
</gene>
<comment type="similarity">
    <text evidence="1 6">Belongs to the bacterial ribosomal protein bL20 family.</text>
</comment>
<dbReference type="FunFam" id="1.10.1900.20:FF:000001">
    <property type="entry name" value="50S ribosomal protein L20"/>
    <property type="match status" value="1"/>
</dbReference>
<dbReference type="HAMAP" id="MF_00382">
    <property type="entry name" value="Ribosomal_bL20"/>
    <property type="match status" value="1"/>
</dbReference>
<dbReference type="AlphaFoldDB" id="A0A096PBW6"/>
<evidence type="ECO:0000256" key="2">
    <source>
        <dbReference type="ARBA" id="ARBA00022730"/>
    </source>
</evidence>
<evidence type="ECO:0000256" key="1">
    <source>
        <dbReference type="ARBA" id="ARBA00007698"/>
    </source>
</evidence>
<dbReference type="Gene3D" id="1.10.1900.20">
    <property type="entry name" value="Ribosomal protein L20"/>
    <property type="match status" value="1"/>
</dbReference>
<accession>A0A1Y5I9A9</accession>
<dbReference type="SUPFAM" id="SSF74731">
    <property type="entry name" value="Ribosomal protein L20"/>
    <property type="match status" value="1"/>
</dbReference>
<dbReference type="InterPro" id="IPR049946">
    <property type="entry name" value="RIBOSOMAL_L20_CS"/>
</dbReference>
<accession>A0A096PBW6</accession>
<evidence type="ECO:0000313" key="9">
    <source>
        <dbReference type="EMBL" id="OUS46031.1"/>
    </source>
</evidence>
<keyword evidence="5 6" id="KW-0687">Ribonucleoprotein</keyword>
<reference evidence="9" key="3">
    <citation type="submission" date="2017-04" db="EMBL/GenBank/DDBJ databases">
        <title>Population genomics of picophytoplankton unveils novel chromosome hypervariability.</title>
        <authorList>
            <consortium name="DOE Joint Genome Institute"/>
            <person name="Blanc-Mathieu R."/>
            <person name="Krasovec M."/>
            <person name="Hebrard M."/>
            <person name="Yau S."/>
            <person name="Desgranges E."/>
            <person name="Martin J."/>
            <person name="Schackwitz W."/>
            <person name="Kuo A."/>
            <person name="Salin G."/>
            <person name="Donnadieu C."/>
            <person name="Desdevises Y."/>
            <person name="Sanchez-Ferandin S."/>
            <person name="Moreau H."/>
            <person name="Rivals E."/>
            <person name="Grigoriev I.V."/>
            <person name="Grimsley N."/>
            <person name="Eyre-Walker A."/>
            <person name="Piganeau G."/>
        </authorList>
    </citation>
    <scope>NUCLEOTIDE SEQUENCE [LARGE SCALE GENOMIC DNA]</scope>
    <source>
        <strain evidence="9">RCC 1115</strain>
    </source>
</reference>
<evidence type="ECO:0000313" key="10">
    <source>
        <dbReference type="Proteomes" id="UP000009170"/>
    </source>
</evidence>
<sequence length="110" mass="12917">MAIRDKIFAFAKGMRGRAKNCAKIARNRVEKAWQYQYRDRRTKKRNARALWITRINAATREHGLKYNEFVHGLGRENVCVDRKILAELAVNEPLSFRALVERVKTMRGIE</sequence>
<dbReference type="GO" id="GO:0005840">
    <property type="term" value="C:ribosome"/>
    <property type="evidence" value="ECO:0007669"/>
    <property type="project" value="UniProtKB-KW"/>
</dbReference>
<reference evidence="8" key="2">
    <citation type="journal article" date="2014" name="BMC Genomics">
        <title>An improved genome of the model marine alga Ostreococcus tauri unfolds by assessing Illumina de novo assemblies.</title>
        <authorList>
            <person name="Blanc-Mathieu R."/>
            <person name="Verhelst B."/>
            <person name="Derelle E."/>
            <person name="Rombauts S."/>
            <person name="Bouget F.Y."/>
            <person name="Carre I."/>
            <person name="Chateau A."/>
            <person name="Eyre-Walker A."/>
            <person name="Grimsley N."/>
            <person name="Moreau H."/>
            <person name="Piegu B."/>
            <person name="Rivals E."/>
            <person name="Schackwitz W."/>
            <person name="Van de Peer Y."/>
            <person name="Piganeau G."/>
        </authorList>
    </citation>
    <scope>NUCLEOTIDE SEQUENCE</scope>
    <source>
        <strain evidence="8">RCC4221</strain>
    </source>
</reference>
<dbReference type="GO" id="GO:0006412">
    <property type="term" value="P:translation"/>
    <property type="evidence" value="ECO:0007669"/>
    <property type="project" value="InterPro"/>
</dbReference>
<dbReference type="NCBIfam" id="TIGR01032">
    <property type="entry name" value="rplT_bact"/>
    <property type="match status" value="1"/>
</dbReference>
<evidence type="ECO:0000256" key="6">
    <source>
        <dbReference type="RuleBase" id="RU000561"/>
    </source>
</evidence>
<dbReference type="GO" id="GO:1990904">
    <property type="term" value="C:ribonucleoprotein complex"/>
    <property type="evidence" value="ECO:0007669"/>
    <property type="project" value="UniProtKB-KW"/>
</dbReference>
<dbReference type="InterPro" id="IPR035566">
    <property type="entry name" value="Ribosomal_protein_bL20_C"/>
</dbReference>
<dbReference type="GO" id="GO:0019843">
    <property type="term" value="F:rRNA binding"/>
    <property type="evidence" value="ECO:0007669"/>
    <property type="project" value="UniProtKB-KW"/>
</dbReference>
<keyword evidence="2 7" id="KW-0699">rRNA-binding</keyword>
<dbReference type="Gene3D" id="6.10.160.10">
    <property type="match status" value="1"/>
</dbReference>
<dbReference type="EMBL" id="CAID01000014">
    <property type="protein sequence ID" value="CEG02138.1"/>
    <property type="molecule type" value="Genomic_DNA"/>
</dbReference>
<dbReference type="OrthoDB" id="10251781at2759"/>
<dbReference type="PRINTS" id="PR00062">
    <property type="entry name" value="RIBOSOMALL20"/>
</dbReference>
<proteinExistence type="inferred from homology"/>
<keyword evidence="4 6" id="KW-0689">Ribosomal protein</keyword>
<dbReference type="InParanoid" id="A0A096PBW6"/>
<dbReference type="GO" id="GO:0003735">
    <property type="term" value="F:structural constituent of ribosome"/>
    <property type="evidence" value="ECO:0007669"/>
    <property type="project" value="InterPro"/>
</dbReference>
<evidence type="ECO:0000256" key="7">
    <source>
        <dbReference type="RuleBase" id="RU004311"/>
    </source>
</evidence>
<dbReference type="EMBL" id="KZ155785">
    <property type="protein sequence ID" value="OUS46031.1"/>
    <property type="molecule type" value="Genomic_DNA"/>
</dbReference>
<keyword evidence="10" id="KW-1185">Reference proteome</keyword>
<keyword evidence="3 7" id="KW-0694">RNA-binding</keyword>
<dbReference type="CDD" id="cd07026">
    <property type="entry name" value="Ribosomal_L20"/>
    <property type="match status" value="1"/>
</dbReference>
<dbReference type="Pfam" id="PF00453">
    <property type="entry name" value="Ribosomal_L20"/>
    <property type="match status" value="1"/>
</dbReference>
<evidence type="ECO:0000256" key="4">
    <source>
        <dbReference type="ARBA" id="ARBA00022980"/>
    </source>
</evidence>
<organism evidence="8 10">
    <name type="scientific">Ostreococcus tauri</name>
    <name type="common">Marine green alga</name>
    <dbReference type="NCBI Taxonomy" id="70448"/>
    <lineage>
        <taxon>Eukaryota</taxon>
        <taxon>Viridiplantae</taxon>
        <taxon>Chlorophyta</taxon>
        <taxon>Mamiellophyceae</taxon>
        <taxon>Mamiellales</taxon>
        <taxon>Bathycoccaceae</taxon>
        <taxon>Ostreococcus</taxon>
    </lineage>
</organism>
<dbReference type="InterPro" id="IPR005813">
    <property type="entry name" value="Ribosomal_bL20"/>
</dbReference>